<feature type="transmembrane region" description="Helical" evidence="2">
    <location>
        <begin position="413"/>
        <end position="439"/>
    </location>
</feature>
<evidence type="ECO:0000313" key="4">
    <source>
        <dbReference type="EMBL" id="PSN74309.1"/>
    </source>
</evidence>
<dbReference type="Proteomes" id="UP000240883">
    <property type="component" value="Unassembled WGS sequence"/>
</dbReference>
<dbReference type="InterPro" id="IPR033121">
    <property type="entry name" value="PEPTIDASE_A1"/>
</dbReference>
<feature type="domain" description="Peptidase A1" evidence="3">
    <location>
        <begin position="29"/>
        <end position="384"/>
    </location>
</feature>
<keyword evidence="4" id="KW-0645">Protease</keyword>
<reference evidence="4 5" key="1">
    <citation type="journal article" date="2018" name="Front. Microbiol.">
        <title>Genome-Wide Analysis of Corynespora cassiicola Leaf Fall Disease Putative Effectors.</title>
        <authorList>
            <person name="Lopez D."/>
            <person name="Ribeiro S."/>
            <person name="Label P."/>
            <person name="Fumanal B."/>
            <person name="Venisse J.S."/>
            <person name="Kohler A."/>
            <person name="de Oliveira R.R."/>
            <person name="Labutti K."/>
            <person name="Lipzen A."/>
            <person name="Lail K."/>
            <person name="Bauer D."/>
            <person name="Ohm R.A."/>
            <person name="Barry K.W."/>
            <person name="Spatafora J."/>
            <person name="Grigoriev I.V."/>
            <person name="Martin F.M."/>
            <person name="Pujade-Renaud V."/>
        </authorList>
    </citation>
    <scope>NUCLEOTIDE SEQUENCE [LARGE SCALE GENOMIC DNA]</scope>
    <source>
        <strain evidence="4 5">Philippines</strain>
    </source>
</reference>
<keyword evidence="2" id="KW-0812">Transmembrane</keyword>
<dbReference type="GO" id="GO:0008233">
    <property type="term" value="F:peptidase activity"/>
    <property type="evidence" value="ECO:0007669"/>
    <property type="project" value="UniProtKB-KW"/>
</dbReference>
<dbReference type="GO" id="GO:0006508">
    <property type="term" value="P:proteolysis"/>
    <property type="evidence" value="ECO:0007669"/>
    <property type="project" value="UniProtKB-KW"/>
</dbReference>
<dbReference type="Pfam" id="PF00026">
    <property type="entry name" value="Asp"/>
    <property type="match status" value="1"/>
</dbReference>
<dbReference type="AlphaFoldDB" id="A0A2T2P9H1"/>
<keyword evidence="4" id="KW-0378">Hydrolase</keyword>
<keyword evidence="2" id="KW-0472">Membrane</keyword>
<proteinExistence type="predicted"/>
<dbReference type="PROSITE" id="PS51767">
    <property type="entry name" value="PEPTIDASE_A1"/>
    <property type="match status" value="1"/>
</dbReference>
<dbReference type="Gene3D" id="2.40.70.10">
    <property type="entry name" value="Acid Proteases"/>
    <property type="match status" value="2"/>
</dbReference>
<evidence type="ECO:0000256" key="1">
    <source>
        <dbReference type="SAM" id="MobiDB-lite"/>
    </source>
</evidence>
<evidence type="ECO:0000313" key="5">
    <source>
        <dbReference type="Proteomes" id="UP000240883"/>
    </source>
</evidence>
<sequence>MSKCPNGSAPLLLPWTNATAAAGGAVLSRGITFTVGTPPQSFALNPSTFSNNLFVNNVAECVDAKNLSCIGQVGGVFDSSASTSFVTIDYANWGGSRDGIELASRGSYNFFEDAIAFGTAPATNKFAAYPGFTNGSTDAAVIEKDTEPMTRATLPLGSNSTFLNFLADTGQASSRAYGLWVGSESEAAPQDGLLIVGGYDTARVKSPASTFPMHSDCPTCAIVTAITYDKGGTSTTLFDSTTETLAVNLDPFSSTLELPDNLLENLAGAESDATWNSTLNRFTLPAGATLPTGTITITLSDANAPLGDGSKQSIATYKTTIPASELFYRPRTYSATGTRETFDPTIYELAVTNRTGSSIATFGLPFFTQNYLIVDPDAQNFQLAPAVTAPADPKAATVTTICRPPVKGSANKFGIGALAGAIVGSVIGTVLIIGLALWFRRRKAAAQRDSQVSTAVASSAYERMESGTAAARSARESSSESKSNSIQLPLQQPPPLKVRQSLQTVGSDDPRRDLNRAIYHDIDDRNDGRLLDDKPTGLHETIHNKATLPRVAAEHEF</sequence>
<accession>A0A2T2P9H1</accession>
<dbReference type="SUPFAM" id="SSF50630">
    <property type="entry name" value="Acid proteases"/>
    <property type="match status" value="1"/>
</dbReference>
<keyword evidence="5" id="KW-1185">Reference proteome</keyword>
<feature type="compositionally biased region" description="Basic and acidic residues" evidence="1">
    <location>
        <begin position="508"/>
        <end position="519"/>
    </location>
</feature>
<evidence type="ECO:0000259" key="3">
    <source>
        <dbReference type="PROSITE" id="PS51767"/>
    </source>
</evidence>
<name>A0A2T2P9H1_CORCC</name>
<evidence type="ECO:0000256" key="2">
    <source>
        <dbReference type="SAM" id="Phobius"/>
    </source>
</evidence>
<feature type="region of interest" description="Disordered" evidence="1">
    <location>
        <begin position="451"/>
        <end position="519"/>
    </location>
</feature>
<dbReference type="InterPro" id="IPR021109">
    <property type="entry name" value="Peptidase_aspartic_dom_sf"/>
</dbReference>
<dbReference type="OrthoDB" id="5361565at2759"/>
<gene>
    <name evidence="4" type="ORF">BS50DRAFT_567162</name>
</gene>
<keyword evidence="2" id="KW-1133">Transmembrane helix</keyword>
<organism evidence="4 5">
    <name type="scientific">Corynespora cassiicola Philippines</name>
    <dbReference type="NCBI Taxonomy" id="1448308"/>
    <lineage>
        <taxon>Eukaryota</taxon>
        <taxon>Fungi</taxon>
        <taxon>Dikarya</taxon>
        <taxon>Ascomycota</taxon>
        <taxon>Pezizomycotina</taxon>
        <taxon>Dothideomycetes</taxon>
        <taxon>Pleosporomycetidae</taxon>
        <taxon>Pleosporales</taxon>
        <taxon>Corynesporascaceae</taxon>
        <taxon>Corynespora</taxon>
    </lineage>
</organism>
<protein>
    <submittedName>
        <fullName evidence="4">Acid protease</fullName>
    </submittedName>
</protein>
<dbReference type="EMBL" id="KZ678128">
    <property type="protein sequence ID" value="PSN74309.1"/>
    <property type="molecule type" value="Genomic_DNA"/>
</dbReference>